<name>A0A9P4MLG1_9PEZI</name>
<sequence>MVSSKIHSRHPTWPPTVQLLPNIITEKEKTPRSLLKPETRYTATLPEITEDEDPFSHFLSPVLDEESSFEETNYTAGIVPYDSSSSSTSRRDALFRARLEEKWETFVARRLLQHSRSGSAAIPAPLPPPFPQEPTTPPNEDALPDLFDDSMDLEVPGTPEDGPSSPDQHGWYFPSTIDGSGSDYNDMSDDDMSDPESLDGWESDRRETALRERQMQQLSPRRKFRSARSTLSSGKKHAWREPSPGLWTVEEEDEVPAEVEDDLRSRRRSRKRAKTVHWNEQVQVLEYER</sequence>
<accession>A0A9P4MLG1</accession>
<reference evidence="2" key="1">
    <citation type="journal article" date="2020" name="Stud. Mycol.">
        <title>101 Dothideomycetes genomes: a test case for predicting lifestyles and emergence of pathogens.</title>
        <authorList>
            <person name="Haridas S."/>
            <person name="Albert R."/>
            <person name="Binder M."/>
            <person name="Bloem J."/>
            <person name="Labutti K."/>
            <person name="Salamov A."/>
            <person name="Andreopoulos B."/>
            <person name="Baker S."/>
            <person name="Barry K."/>
            <person name="Bills G."/>
            <person name="Bluhm B."/>
            <person name="Cannon C."/>
            <person name="Castanera R."/>
            <person name="Culley D."/>
            <person name="Daum C."/>
            <person name="Ezra D."/>
            <person name="Gonzalez J."/>
            <person name="Henrissat B."/>
            <person name="Kuo A."/>
            <person name="Liang C."/>
            <person name="Lipzen A."/>
            <person name="Lutzoni F."/>
            <person name="Magnuson J."/>
            <person name="Mondo S."/>
            <person name="Nolan M."/>
            <person name="Ohm R."/>
            <person name="Pangilinan J."/>
            <person name="Park H.-J."/>
            <person name="Ramirez L."/>
            <person name="Alfaro M."/>
            <person name="Sun H."/>
            <person name="Tritt A."/>
            <person name="Yoshinaga Y."/>
            <person name="Zwiers L.-H."/>
            <person name="Turgeon B."/>
            <person name="Goodwin S."/>
            <person name="Spatafora J."/>
            <person name="Crous P."/>
            <person name="Grigoriev I."/>
        </authorList>
    </citation>
    <scope>NUCLEOTIDE SEQUENCE</scope>
    <source>
        <strain evidence="2">CBS 260.36</strain>
    </source>
</reference>
<protein>
    <submittedName>
        <fullName evidence="2">Uncharacterized protein</fullName>
    </submittedName>
</protein>
<keyword evidence="3" id="KW-1185">Reference proteome</keyword>
<organism evidence="2 3">
    <name type="scientific">Myriangium duriaei CBS 260.36</name>
    <dbReference type="NCBI Taxonomy" id="1168546"/>
    <lineage>
        <taxon>Eukaryota</taxon>
        <taxon>Fungi</taxon>
        <taxon>Dikarya</taxon>
        <taxon>Ascomycota</taxon>
        <taxon>Pezizomycotina</taxon>
        <taxon>Dothideomycetes</taxon>
        <taxon>Dothideomycetidae</taxon>
        <taxon>Myriangiales</taxon>
        <taxon>Myriangiaceae</taxon>
        <taxon>Myriangium</taxon>
    </lineage>
</organism>
<feature type="compositionally biased region" description="Basic and acidic residues" evidence="1">
    <location>
        <begin position="202"/>
        <end position="214"/>
    </location>
</feature>
<dbReference type="Proteomes" id="UP000799439">
    <property type="component" value="Unassembled WGS sequence"/>
</dbReference>
<feature type="compositionally biased region" description="Pro residues" evidence="1">
    <location>
        <begin position="124"/>
        <end position="137"/>
    </location>
</feature>
<evidence type="ECO:0000313" key="3">
    <source>
        <dbReference type="Proteomes" id="UP000799439"/>
    </source>
</evidence>
<gene>
    <name evidence="2" type="ORF">K461DRAFT_15201</name>
</gene>
<feature type="compositionally biased region" description="Acidic residues" evidence="1">
    <location>
        <begin position="142"/>
        <end position="152"/>
    </location>
</feature>
<feature type="compositionally biased region" description="Basic residues" evidence="1">
    <location>
        <begin position="265"/>
        <end position="275"/>
    </location>
</feature>
<feature type="region of interest" description="Disordered" evidence="1">
    <location>
        <begin position="119"/>
        <end position="275"/>
    </location>
</feature>
<dbReference type="EMBL" id="ML996081">
    <property type="protein sequence ID" value="KAF2157332.1"/>
    <property type="molecule type" value="Genomic_DNA"/>
</dbReference>
<feature type="compositionally biased region" description="Acidic residues" evidence="1">
    <location>
        <begin position="249"/>
        <end position="261"/>
    </location>
</feature>
<proteinExistence type="predicted"/>
<evidence type="ECO:0000256" key="1">
    <source>
        <dbReference type="SAM" id="MobiDB-lite"/>
    </source>
</evidence>
<dbReference type="AlphaFoldDB" id="A0A9P4MLG1"/>
<feature type="compositionally biased region" description="Acidic residues" evidence="1">
    <location>
        <begin position="186"/>
        <end position="201"/>
    </location>
</feature>
<comment type="caution">
    <text evidence="2">The sequence shown here is derived from an EMBL/GenBank/DDBJ whole genome shotgun (WGS) entry which is preliminary data.</text>
</comment>
<dbReference type="OrthoDB" id="3439027at2759"/>
<evidence type="ECO:0000313" key="2">
    <source>
        <dbReference type="EMBL" id="KAF2157332.1"/>
    </source>
</evidence>